<sequence length="292" mass="32824">MGTCTGMASERIRWPAVVGRAREIVESYEGGVTLRQVMYRLVSEGALPHTAPMYRRLSAQLAKARREGRFPDLIDTVREVHVPPAWTGADAFVAEMPSWFRLDRTEGQEHALYVAVEKDTLRQQLTGWLADAGIPVLVVRGFGSQSYADVVHDRVTADPRDGVLFVVGDFDCSGEDIERDWVARTGCWSHTERVLLTYEQVRAYELPATEGKRGDPRWPTFARRYGFDPRRPVQWEVEALEPAELRRMVLAAVDPYIDRDVLARQIAREEEQRRALAAFLGGWDAAGGGAPA</sequence>
<dbReference type="RefSeq" id="WP_242513899.1">
    <property type="nucleotide sequence ID" value="NZ_LN831790.1"/>
</dbReference>
<proteinExistence type="predicted"/>
<accession>A0A0F7VRQ8</accession>
<evidence type="ECO:0000313" key="1">
    <source>
        <dbReference type="EMBL" id="CQR59486.1"/>
    </source>
</evidence>
<reference evidence="1 2" key="1">
    <citation type="submission" date="2015-02" db="EMBL/GenBank/DDBJ databases">
        <authorList>
            <person name="Gomez-Escribano P.J."/>
        </authorList>
    </citation>
    <scope>NUCLEOTIDE SEQUENCE [LARGE SCALE GENOMIC DNA]</scope>
    <source>
        <strain evidence="2">C34 (DSM 42122 / NRRL B-24963)</strain>
    </source>
</reference>
<gene>
    <name evidence="1" type="primary">sle_00240</name>
</gene>
<dbReference type="AlphaFoldDB" id="A0A0F7VRQ8"/>
<dbReference type="Proteomes" id="UP000035016">
    <property type="component" value="Chromosome Chromosome"/>
</dbReference>
<organism evidence="1 2">
    <name type="scientific">Streptomyces leeuwenhoekii</name>
    <dbReference type="NCBI Taxonomy" id="1437453"/>
    <lineage>
        <taxon>Bacteria</taxon>
        <taxon>Bacillati</taxon>
        <taxon>Actinomycetota</taxon>
        <taxon>Actinomycetes</taxon>
        <taxon>Kitasatosporales</taxon>
        <taxon>Streptomycetaceae</taxon>
        <taxon>Streptomyces</taxon>
    </lineage>
</organism>
<dbReference type="EMBL" id="LN831790">
    <property type="protein sequence ID" value="CQR59486.1"/>
    <property type="molecule type" value="Genomic_DNA"/>
</dbReference>
<protein>
    <submittedName>
        <fullName evidence="1">Uncharacterized protein</fullName>
    </submittedName>
</protein>
<name>A0A0F7VRQ8_STRLW</name>
<dbReference type="KEGG" id="sle:sle_00240"/>
<evidence type="ECO:0000313" key="2">
    <source>
        <dbReference type="Proteomes" id="UP000035016"/>
    </source>
</evidence>